<dbReference type="GO" id="GO:0006310">
    <property type="term" value="P:DNA recombination"/>
    <property type="evidence" value="ECO:0007669"/>
    <property type="project" value="UniProtKB-KW"/>
</dbReference>
<evidence type="ECO:0000256" key="7">
    <source>
        <dbReference type="ARBA" id="ARBA00022759"/>
    </source>
</evidence>
<dbReference type="Proteomes" id="UP000571701">
    <property type="component" value="Unassembled WGS sequence"/>
</dbReference>
<dbReference type="GO" id="GO:0004527">
    <property type="term" value="F:exonuclease activity"/>
    <property type="evidence" value="ECO:0007669"/>
    <property type="project" value="UniProtKB-KW"/>
</dbReference>
<keyword evidence="5" id="KW-0540">Nuclease</keyword>
<feature type="domain" description="Rad50/SbcC-type AAA" evidence="16">
    <location>
        <begin position="5"/>
        <end position="243"/>
    </location>
</feature>
<accession>A0A7W2IRY1</accession>
<evidence type="ECO:0000256" key="12">
    <source>
        <dbReference type="ARBA" id="ARBA00023172"/>
    </source>
</evidence>
<keyword evidence="8" id="KW-0378">Hydrolase</keyword>
<feature type="coiled-coil region" evidence="14">
    <location>
        <begin position="602"/>
        <end position="636"/>
    </location>
</feature>
<keyword evidence="10" id="KW-0067">ATP-binding</keyword>
<keyword evidence="11 14" id="KW-0175">Coiled coil</keyword>
<keyword evidence="9" id="KW-0269">Exonuclease</keyword>
<dbReference type="InterPro" id="IPR038729">
    <property type="entry name" value="Rad50/SbcC_AAA"/>
</dbReference>
<name>A0A7W2IRY1_9VIBR</name>
<dbReference type="Pfam" id="PF13558">
    <property type="entry name" value="SbcC_Walker_B"/>
    <property type="match status" value="1"/>
</dbReference>
<evidence type="ECO:0000256" key="10">
    <source>
        <dbReference type="ARBA" id="ARBA00022840"/>
    </source>
</evidence>
<dbReference type="PANTHER" id="PTHR32114">
    <property type="entry name" value="ABC TRANSPORTER ABCH.3"/>
    <property type="match status" value="1"/>
</dbReference>
<dbReference type="GO" id="GO:0005524">
    <property type="term" value="F:ATP binding"/>
    <property type="evidence" value="ECO:0007669"/>
    <property type="project" value="UniProtKB-KW"/>
</dbReference>
<reference evidence="17 18" key="1">
    <citation type="submission" date="2020-07" db="EMBL/GenBank/DDBJ databases">
        <title>Vibrio marinisediminis sp. nov., isolated from marine sediment.</title>
        <authorList>
            <person name="Ji X."/>
        </authorList>
    </citation>
    <scope>NUCLEOTIDE SEQUENCE [LARGE SCALE GENOMIC DNA]</scope>
    <source>
        <strain evidence="17 18">404</strain>
    </source>
</reference>
<evidence type="ECO:0000256" key="1">
    <source>
        <dbReference type="ARBA" id="ARBA00006930"/>
    </source>
</evidence>
<evidence type="ECO:0000256" key="4">
    <source>
        <dbReference type="ARBA" id="ARBA00022705"/>
    </source>
</evidence>
<dbReference type="EMBL" id="JACFYF010000001">
    <property type="protein sequence ID" value="MBA5760749.1"/>
    <property type="molecule type" value="Genomic_DNA"/>
</dbReference>
<evidence type="ECO:0000256" key="15">
    <source>
        <dbReference type="SAM" id="MobiDB-lite"/>
    </source>
</evidence>
<evidence type="ECO:0000256" key="3">
    <source>
        <dbReference type="ARBA" id="ARBA00013368"/>
    </source>
</evidence>
<evidence type="ECO:0000256" key="6">
    <source>
        <dbReference type="ARBA" id="ARBA00022741"/>
    </source>
</evidence>
<dbReference type="GO" id="GO:0006260">
    <property type="term" value="P:DNA replication"/>
    <property type="evidence" value="ECO:0007669"/>
    <property type="project" value="UniProtKB-KW"/>
</dbReference>
<comment type="similarity">
    <text evidence="1">Belongs to the SMC family. SbcC subfamily.</text>
</comment>
<dbReference type="Pfam" id="PF13476">
    <property type="entry name" value="AAA_23"/>
    <property type="match status" value="1"/>
</dbReference>
<keyword evidence="7" id="KW-0255">Endonuclease</keyword>
<keyword evidence="4" id="KW-0235">DNA replication</keyword>
<feature type="region of interest" description="Disordered" evidence="15">
    <location>
        <begin position="374"/>
        <end position="398"/>
    </location>
</feature>
<dbReference type="SUPFAM" id="SSF52540">
    <property type="entry name" value="P-loop containing nucleoside triphosphate hydrolases"/>
    <property type="match status" value="1"/>
</dbReference>
<protein>
    <recommendedName>
        <fullName evidence="3">Nuclease SbcCD subunit C</fullName>
    </recommendedName>
</protein>
<dbReference type="GO" id="GO:0004519">
    <property type="term" value="F:endonuclease activity"/>
    <property type="evidence" value="ECO:0007669"/>
    <property type="project" value="UniProtKB-KW"/>
</dbReference>
<comment type="function">
    <text evidence="13">SbcCD cleaves DNA hairpin structures. These structures can inhibit DNA replication and are intermediates in certain DNA recombination reactions. The complex acts as a 3'-&gt;5' double strand exonuclease that can open hairpins. It also has a 5' single-strand endonuclease activity.</text>
</comment>
<dbReference type="Gene3D" id="3.40.50.300">
    <property type="entry name" value="P-loop containing nucleotide triphosphate hydrolases"/>
    <property type="match status" value="2"/>
</dbReference>
<evidence type="ECO:0000256" key="14">
    <source>
        <dbReference type="SAM" id="Coils"/>
    </source>
</evidence>
<evidence type="ECO:0000256" key="13">
    <source>
        <dbReference type="ARBA" id="ARBA00055999"/>
    </source>
</evidence>
<evidence type="ECO:0000256" key="9">
    <source>
        <dbReference type="ARBA" id="ARBA00022839"/>
    </source>
</evidence>
<evidence type="ECO:0000256" key="2">
    <source>
        <dbReference type="ARBA" id="ARBA00011322"/>
    </source>
</evidence>
<sequence>MTPLKLTIQAFGPFADKQLIDFTELGQAPLFLINGPTGSGKSSILDAICFALYGETTGSERTGEQMRCDHAPADLATEVIFEFGLGAKQYRIERSPNQMLPKKRGDGLTKKDHSAVLFRIEGEDEQLLANKPMPVGKAISELIGLDVKQFRQVMVLPQGKFRELLIANSKEREQIFGQLFQTHLYVAIEKALFDKAAHIRRAKDEFDNQIKGALDVAGVASEEELRTQIEQVQPELITCNEKLSNVRQSLENAQSQHKAAGDLLAKFNQRDQLVAQRSEHLTKQEKMDELNAQRKRAQLADSLTLPHNHWVQSEQKQRQLQQTVATTREQLEQIAQQFTVAQTESDRASLAAQVVPELTQKLYGLNEAAKRLQQRDQEQANLQRAQQSQSHLEQVSRDVVQQQQRLEEEVKTRQQQLQLAKDSQATLPAKQAQLKQLHSQINHYQELAKTQQAAEQFRAIYQTKLTQFEQTKSAYEQAKLFADQQEYYWHSSQAAQLAKTLQIGEPCPVCGSKEHPQPASFSQQEISKLEVDQARANQQHCLGIQEAASQAMQAAHTDVVKVEQAVQGWQAQLGDNPEPEQVLRQQVNQLDLEIAQINPNAVELLTQQLQQTEHSLQQLKQQSDALNNQLVEAKQQVAKVSGTLASLVQDLSPDELDSRVVADSIAKLEKQIQLLQHTEQQAKSKRDTTHTQWVTAQTQQQENEKQLNEALSLVESSSRDWLTALATSHFDDEQAYLTARLDADEIEKIEQQLAQFAELTSTLNGAINTLEQDLASLAMPQLDKLAEVLEAVKVEHQICLDSCTKLQSQLDNLNKVAGILAQLHQQNQALEAEYQVIGTLSDIANGRTGAKVSLHRFVLGVLLDDVLIQASQRLRLMSKGRYELRRKEERAKGHAGSGLDLMVEDSYSSKLRDVATLSGGESFMAALALALGLSDVVQSYSGGIRLDTLFIDEGFGSLDPESLDLAIQTLIDLQQGGRTIGLISHVSELKEQMPLRIDVQAERTGSQIRLQGIG</sequence>
<gene>
    <name evidence="17" type="ORF">H2O73_00170</name>
</gene>
<organism evidence="17 18">
    <name type="scientific">Vibrio marinisediminis</name>
    <dbReference type="NCBI Taxonomy" id="2758441"/>
    <lineage>
        <taxon>Bacteria</taxon>
        <taxon>Pseudomonadati</taxon>
        <taxon>Pseudomonadota</taxon>
        <taxon>Gammaproteobacteria</taxon>
        <taxon>Vibrionales</taxon>
        <taxon>Vibrionaceae</taxon>
        <taxon>Vibrio</taxon>
    </lineage>
</organism>
<dbReference type="FunFam" id="3.40.50.300:FF:001446">
    <property type="entry name" value="DsDNA exonuclease SbcC"/>
    <property type="match status" value="1"/>
</dbReference>
<evidence type="ECO:0000313" key="18">
    <source>
        <dbReference type="Proteomes" id="UP000571701"/>
    </source>
</evidence>
<evidence type="ECO:0000313" key="17">
    <source>
        <dbReference type="EMBL" id="MBA5760749.1"/>
    </source>
</evidence>
<evidence type="ECO:0000259" key="16">
    <source>
        <dbReference type="Pfam" id="PF13476"/>
    </source>
</evidence>
<comment type="caution">
    <text evidence="17">The sequence shown here is derived from an EMBL/GenBank/DDBJ whole genome shotgun (WGS) entry which is preliminary data.</text>
</comment>
<keyword evidence="12" id="KW-0233">DNA recombination</keyword>
<keyword evidence="18" id="KW-1185">Reference proteome</keyword>
<evidence type="ECO:0000256" key="5">
    <source>
        <dbReference type="ARBA" id="ARBA00022722"/>
    </source>
</evidence>
<proteinExistence type="inferred from homology"/>
<evidence type="ECO:0000256" key="8">
    <source>
        <dbReference type="ARBA" id="ARBA00022801"/>
    </source>
</evidence>
<evidence type="ECO:0000256" key="11">
    <source>
        <dbReference type="ARBA" id="ARBA00023054"/>
    </source>
</evidence>
<feature type="coiled-coil region" evidence="14">
    <location>
        <begin position="236"/>
        <end position="270"/>
    </location>
</feature>
<dbReference type="PANTHER" id="PTHR32114:SF2">
    <property type="entry name" value="ABC TRANSPORTER ABCH.3"/>
    <property type="match status" value="1"/>
</dbReference>
<feature type="compositionally biased region" description="Polar residues" evidence="15">
    <location>
        <begin position="379"/>
        <end position="393"/>
    </location>
</feature>
<dbReference type="InterPro" id="IPR027417">
    <property type="entry name" value="P-loop_NTPase"/>
</dbReference>
<dbReference type="RefSeq" id="WP_182105358.1">
    <property type="nucleotide sequence ID" value="NZ_JACFYF010000001.1"/>
</dbReference>
<dbReference type="AlphaFoldDB" id="A0A7W2IRY1"/>
<keyword evidence="6" id="KW-0547">Nucleotide-binding</keyword>
<comment type="subunit">
    <text evidence="2">Heterodimer of SbcC and SbcD.</text>
</comment>